<dbReference type="EMBL" id="CP119902">
    <property type="protein sequence ID" value="WFD23363.1"/>
    <property type="molecule type" value="Genomic_DNA"/>
</dbReference>
<feature type="chain" id="PRO_5042183503" evidence="1">
    <location>
        <begin position="20"/>
        <end position="160"/>
    </location>
</feature>
<keyword evidence="3" id="KW-1185">Reference proteome</keyword>
<evidence type="ECO:0000256" key="1">
    <source>
        <dbReference type="SAM" id="SignalP"/>
    </source>
</evidence>
<feature type="signal peptide" evidence="1">
    <location>
        <begin position="1"/>
        <end position="19"/>
    </location>
</feature>
<dbReference type="Proteomes" id="UP001214415">
    <property type="component" value="Chromosome 3"/>
</dbReference>
<name>A0AAF0J0D0_9BASI</name>
<dbReference type="AlphaFoldDB" id="A0AAF0J0D0"/>
<sequence>MSKFTLASVALALASSVVAERGMTTVTGQGFPVGFPPTFTQYKWAFATYSNDDCSGYAQPICSHNDLDYFGYNGCGNLSFTKEDGIKATKIWVNADAKEMDFRMCNYPHADAAASHCHKLTIEPNTWKCVVMVTNDDGKPVDGKDIHNLHKMASIQECNN</sequence>
<proteinExistence type="predicted"/>
<evidence type="ECO:0000313" key="2">
    <source>
        <dbReference type="EMBL" id="WFD23363.1"/>
    </source>
</evidence>
<evidence type="ECO:0000313" key="3">
    <source>
        <dbReference type="Proteomes" id="UP001214415"/>
    </source>
</evidence>
<protein>
    <submittedName>
        <fullName evidence="2">Uncharacterized protein</fullName>
    </submittedName>
</protein>
<organism evidence="2 3">
    <name type="scientific">Malassezia equina</name>
    <dbReference type="NCBI Taxonomy" id="1381935"/>
    <lineage>
        <taxon>Eukaryota</taxon>
        <taxon>Fungi</taxon>
        <taxon>Dikarya</taxon>
        <taxon>Basidiomycota</taxon>
        <taxon>Ustilaginomycotina</taxon>
        <taxon>Malasseziomycetes</taxon>
        <taxon>Malasseziales</taxon>
        <taxon>Malasseziaceae</taxon>
        <taxon>Malassezia</taxon>
    </lineage>
</organism>
<accession>A0AAF0J0D0</accession>
<keyword evidence="1" id="KW-0732">Signal</keyword>
<reference evidence="2" key="1">
    <citation type="submission" date="2023-03" db="EMBL/GenBank/DDBJ databases">
        <title>Mating type loci evolution in Malassezia.</title>
        <authorList>
            <person name="Coelho M.A."/>
        </authorList>
    </citation>
    <scope>NUCLEOTIDE SEQUENCE</scope>
    <source>
        <strain evidence="2">CBS 12830</strain>
    </source>
</reference>
<gene>
    <name evidence="2" type="ORF">MEQU1_002052</name>
</gene>